<dbReference type="Proteomes" id="UP000518266">
    <property type="component" value="Unassembled WGS sequence"/>
</dbReference>
<gene>
    <name evidence="2" type="ORF">F7725_011730</name>
</gene>
<reference evidence="2 3" key="1">
    <citation type="submission" date="2020-03" db="EMBL/GenBank/DDBJ databases">
        <title>Dissostichus mawsoni Genome sequencing and assembly.</title>
        <authorList>
            <person name="Park H."/>
        </authorList>
    </citation>
    <scope>NUCLEOTIDE SEQUENCE [LARGE SCALE GENOMIC DNA]</scope>
    <source>
        <strain evidence="2">DM0001</strain>
        <tissue evidence="2">Muscle</tissue>
    </source>
</reference>
<organism evidence="2 3">
    <name type="scientific">Dissostichus mawsoni</name>
    <name type="common">Antarctic cod</name>
    <dbReference type="NCBI Taxonomy" id="36200"/>
    <lineage>
        <taxon>Eukaryota</taxon>
        <taxon>Metazoa</taxon>
        <taxon>Chordata</taxon>
        <taxon>Craniata</taxon>
        <taxon>Vertebrata</taxon>
        <taxon>Euteleostomi</taxon>
        <taxon>Actinopterygii</taxon>
        <taxon>Neopterygii</taxon>
        <taxon>Teleostei</taxon>
        <taxon>Neoteleostei</taxon>
        <taxon>Acanthomorphata</taxon>
        <taxon>Eupercaria</taxon>
        <taxon>Perciformes</taxon>
        <taxon>Notothenioidei</taxon>
        <taxon>Nototheniidae</taxon>
        <taxon>Dissostichus</taxon>
    </lineage>
</organism>
<protein>
    <submittedName>
        <fullName evidence="2">Uncharacterized protein</fullName>
    </submittedName>
</protein>
<dbReference type="EMBL" id="JAAKFY010000004">
    <property type="protein sequence ID" value="KAF3858529.1"/>
    <property type="molecule type" value="Genomic_DNA"/>
</dbReference>
<keyword evidence="3" id="KW-1185">Reference proteome</keyword>
<proteinExistence type="predicted"/>
<feature type="compositionally biased region" description="Polar residues" evidence="1">
    <location>
        <begin position="29"/>
        <end position="38"/>
    </location>
</feature>
<accession>A0A7J5ZBS5</accession>
<evidence type="ECO:0000313" key="2">
    <source>
        <dbReference type="EMBL" id="KAF3858529.1"/>
    </source>
</evidence>
<evidence type="ECO:0000256" key="1">
    <source>
        <dbReference type="SAM" id="MobiDB-lite"/>
    </source>
</evidence>
<sequence>MAKPPSTAFASAPVHTSRSELLSEPPPTASVSNLQLLPSTCRFLQPPEDDHSPEDPHRKLWSNLHLQPL</sequence>
<feature type="region of interest" description="Disordered" evidence="1">
    <location>
        <begin position="1"/>
        <end position="69"/>
    </location>
</feature>
<comment type="caution">
    <text evidence="2">The sequence shown here is derived from an EMBL/GenBank/DDBJ whole genome shotgun (WGS) entry which is preliminary data.</text>
</comment>
<feature type="compositionally biased region" description="Basic and acidic residues" evidence="1">
    <location>
        <begin position="48"/>
        <end position="58"/>
    </location>
</feature>
<evidence type="ECO:0000313" key="3">
    <source>
        <dbReference type="Proteomes" id="UP000518266"/>
    </source>
</evidence>
<dbReference type="AlphaFoldDB" id="A0A7J5ZBS5"/>
<name>A0A7J5ZBS5_DISMA</name>